<name>A0A560HG68_9PROT</name>
<dbReference type="EMBL" id="VITR01000002">
    <property type="protein sequence ID" value="TWB45432.1"/>
    <property type="molecule type" value="Genomic_DNA"/>
</dbReference>
<comment type="caution">
    <text evidence="2">The sequence shown here is derived from an EMBL/GenBank/DDBJ whole genome shotgun (WGS) entry which is preliminary data.</text>
</comment>
<organism evidence="2 3">
    <name type="scientific">Nitrospirillum amazonense</name>
    <dbReference type="NCBI Taxonomy" id="28077"/>
    <lineage>
        <taxon>Bacteria</taxon>
        <taxon>Pseudomonadati</taxon>
        <taxon>Pseudomonadota</taxon>
        <taxon>Alphaproteobacteria</taxon>
        <taxon>Rhodospirillales</taxon>
        <taxon>Azospirillaceae</taxon>
        <taxon>Nitrospirillum</taxon>
    </lineage>
</organism>
<sequence>MSQRVVFTPEAMEQLAALYRYVAEAASPDIAAHYTDAIVSYCEKLTPFPHRGIVRDDVRPGLRITNYKKRAIIAFNVDAELVSIIGIFYGGQDYEAILGDDTGSDEGWG</sequence>
<protein>
    <submittedName>
        <fullName evidence="2">Plasmid stabilization system protein ParE</fullName>
    </submittedName>
</protein>
<accession>A0A560HG68</accession>
<dbReference type="RefSeq" id="WP_145729821.1">
    <property type="nucleotide sequence ID" value="NZ_VITR01000002.1"/>
</dbReference>
<dbReference type="Pfam" id="PF05016">
    <property type="entry name" value="ParE_toxin"/>
    <property type="match status" value="1"/>
</dbReference>
<reference evidence="2 3" key="1">
    <citation type="submission" date="2019-06" db="EMBL/GenBank/DDBJ databases">
        <title>Genomic Encyclopedia of Type Strains, Phase IV (KMG-V): Genome sequencing to study the core and pangenomes of soil and plant-associated prokaryotes.</title>
        <authorList>
            <person name="Whitman W."/>
        </authorList>
    </citation>
    <scope>NUCLEOTIDE SEQUENCE [LARGE SCALE GENOMIC DNA]</scope>
    <source>
        <strain evidence="2 3">BR 11622</strain>
    </source>
</reference>
<dbReference type="InterPro" id="IPR007712">
    <property type="entry name" value="RelE/ParE_toxin"/>
</dbReference>
<dbReference type="AlphaFoldDB" id="A0A560HG68"/>
<keyword evidence="1" id="KW-1277">Toxin-antitoxin system</keyword>
<proteinExistence type="predicted"/>
<gene>
    <name evidence="2" type="ORF">FBZ90_102390</name>
</gene>
<evidence type="ECO:0000256" key="1">
    <source>
        <dbReference type="ARBA" id="ARBA00022649"/>
    </source>
</evidence>
<dbReference type="InterPro" id="IPR035093">
    <property type="entry name" value="RelE/ParE_toxin_dom_sf"/>
</dbReference>
<dbReference type="OrthoDB" id="8369899at2"/>
<dbReference type="Gene3D" id="3.30.2310.20">
    <property type="entry name" value="RelE-like"/>
    <property type="match status" value="1"/>
</dbReference>
<evidence type="ECO:0000313" key="3">
    <source>
        <dbReference type="Proteomes" id="UP000315751"/>
    </source>
</evidence>
<dbReference type="Proteomes" id="UP000315751">
    <property type="component" value="Unassembled WGS sequence"/>
</dbReference>
<keyword evidence="3" id="KW-1185">Reference proteome</keyword>
<evidence type="ECO:0000313" key="2">
    <source>
        <dbReference type="EMBL" id="TWB45432.1"/>
    </source>
</evidence>